<sequence>MPQQLLLKWMSLATPVRAVFRAWARRIAPRHSRLAAAWGEGLARATVREALRCWQLAHSEAKSAAAMPTRQLAWEADLAQSRLRPVPHALLSAWRDASQEQLLGHFLRLWREEADKCAKARHSSERLALRSAADASSRLAERAKASTE</sequence>
<evidence type="ECO:0000313" key="1">
    <source>
        <dbReference type="EMBL" id="CAE7216860.1"/>
    </source>
</evidence>
<gene>
    <name evidence="1" type="ORF">SNAT2548_LOCUS7677</name>
</gene>
<accession>A0A812JZ21</accession>
<reference evidence="1" key="1">
    <citation type="submission" date="2021-02" db="EMBL/GenBank/DDBJ databases">
        <authorList>
            <person name="Dougan E. K."/>
            <person name="Rhodes N."/>
            <person name="Thang M."/>
            <person name="Chan C."/>
        </authorList>
    </citation>
    <scope>NUCLEOTIDE SEQUENCE</scope>
</reference>
<evidence type="ECO:0000313" key="2">
    <source>
        <dbReference type="Proteomes" id="UP000604046"/>
    </source>
</evidence>
<comment type="caution">
    <text evidence="1">The sequence shown here is derived from an EMBL/GenBank/DDBJ whole genome shotgun (WGS) entry which is preliminary data.</text>
</comment>
<dbReference type="Proteomes" id="UP000604046">
    <property type="component" value="Unassembled WGS sequence"/>
</dbReference>
<dbReference type="EMBL" id="CAJNDS010000543">
    <property type="protein sequence ID" value="CAE7216860.1"/>
    <property type="molecule type" value="Genomic_DNA"/>
</dbReference>
<keyword evidence="2" id="KW-1185">Reference proteome</keyword>
<feature type="non-terminal residue" evidence="1">
    <location>
        <position position="1"/>
    </location>
</feature>
<organism evidence="1 2">
    <name type="scientific">Symbiodinium natans</name>
    <dbReference type="NCBI Taxonomy" id="878477"/>
    <lineage>
        <taxon>Eukaryota</taxon>
        <taxon>Sar</taxon>
        <taxon>Alveolata</taxon>
        <taxon>Dinophyceae</taxon>
        <taxon>Suessiales</taxon>
        <taxon>Symbiodiniaceae</taxon>
        <taxon>Symbiodinium</taxon>
    </lineage>
</organism>
<protein>
    <submittedName>
        <fullName evidence="1">Uncharacterized protein</fullName>
    </submittedName>
</protein>
<proteinExistence type="predicted"/>
<dbReference type="OrthoDB" id="10462953at2759"/>
<name>A0A812JZ21_9DINO</name>
<dbReference type="AlphaFoldDB" id="A0A812JZ21"/>